<protein>
    <submittedName>
        <fullName evidence="10">UDP-phosphate galactose phosphotransferase</fullName>
    </submittedName>
</protein>
<keyword evidence="11" id="KW-1185">Reference proteome</keyword>
<evidence type="ECO:0000256" key="4">
    <source>
        <dbReference type="ARBA" id="ARBA00022692"/>
    </source>
</evidence>
<proteinExistence type="inferred from homology"/>
<comment type="subcellular location">
    <subcellularLocation>
        <location evidence="1">Membrane</location>
        <topology evidence="1">Multi-pass membrane protein</topology>
    </subcellularLocation>
</comment>
<dbReference type="Pfam" id="PF02397">
    <property type="entry name" value="Bac_transf"/>
    <property type="match status" value="1"/>
</dbReference>
<reference evidence="10" key="1">
    <citation type="submission" date="2023-02" db="EMBL/GenBank/DDBJ databases">
        <title>Actinomadura rubrobrunea NBRC 14622.</title>
        <authorList>
            <person name="Ichikawa N."/>
            <person name="Sato H."/>
            <person name="Tonouchi N."/>
        </authorList>
    </citation>
    <scope>NUCLEOTIDE SEQUENCE</scope>
    <source>
        <strain evidence="10">NBRC 14622</strain>
    </source>
</reference>
<dbReference type="PANTHER" id="PTHR30576">
    <property type="entry name" value="COLANIC BIOSYNTHESIS UDP-GLUCOSE LIPID CARRIER TRANSFERASE"/>
    <property type="match status" value="1"/>
</dbReference>
<keyword evidence="5 8" id="KW-1133">Transmembrane helix</keyword>
<evidence type="ECO:0000256" key="7">
    <source>
        <dbReference type="SAM" id="MobiDB-lite"/>
    </source>
</evidence>
<dbReference type="AlphaFoldDB" id="A0A9W6PS56"/>
<evidence type="ECO:0000313" key="11">
    <source>
        <dbReference type="Proteomes" id="UP001165124"/>
    </source>
</evidence>
<dbReference type="GO" id="GO:0016780">
    <property type="term" value="F:phosphotransferase activity, for other substituted phosphate groups"/>
    <property type="evidence" value="ECO:0007669"/>
    <property type="project" value="TreeGrafter"/>
</dbReference>
<dbReference type="Proteomes" id="UP001165124">
    <property type="component" value="Unassembled WGS sequence"/>
</dbReference>
<evidence type="ECO:0000256" key="5">
    <source>
        <dbReference type="ARBA" id="ARBA00022989"/>
    </source>
</evidence>
<evidence type="ECO:0000256" key="2">
    <source>
        <dbReference type="ARBA" id="ARBA00006464"/>
    </source>
</evidence>
<dbReference type="NCBIfam" id="TIGR03025">
    <property type="entry name" value="EPS_sugtrans"/>
    <property type="match status" value="1"/>
</dbReference>
<dbReference type="Gene3D" id="3.40.50.720">
    <property type="entry name" value="NAD(P)-binding Rossmann-like Domain"/>
    <property type="match status" value="1"/>
</dbReference>
<feature type="transmembrane region" description="Helical" evidence="8">
    <location>
        <begin position="79"/>
        <end position="99"/>
    </location>
</feature>
<name>A0A9W6PS56_9ACTN</name>
<sequence>MGAQGLSASTGPHPSGQAVPLTAPPQDVQTDVPALAVPEASRPPRGAHRGRGAFPLVLALVDGASMAAAALAAGAGRPAAALGAAALTVAAGAASGGLYRRRRVLSVLDDAGAMLIPALVAGMLVAFAFLDGPWTPLADSCAIGFWVAVLYFITALTGRSLCYVAVRAWRRRRNAPPSALVIGGGSFTGHVLDMLRRHTELGLKPVGRIHPSGSVPPREASGPILGGLPELRRVIRTRGVTDVVIVGEEVPRRHVEVVARLCGALGCEVLLVPTAVELLSGAGERAEHLCGIPCVTLAHGPQGRPTWYAKRAFDVVAAALALAVVWPLMVACAIAVRIEGGPGVLFRQRRVGMGGRTFVLLKFRTLKPADEEEADTRWSVDGDERMGPVGCFLRRTSLDELPQLWNVLRGDMSLVGPRPERPHFVERFSNEYSGYAMRHRVPVGITGWSQVHGLRGDTSIALRARFDNHYIDNWSFWGDLKILLLTIQAVFMVKAP</sequence>
<feature type="compositionally biased region" description="Polar residues" evidence="7">
    <location>
        <begin position="1"/>
        <end position="12"/>
    </location>
</feature>
<dbReference type="InterPro" id="IPR017475">
    <property type="entry name" value="EPS_sugar_tfrase"/>
</dbReference>
<evidence type="ECO:0000313" key="10">
    <source>
        <dbReference type="EMBL" id="GLW61988.1"/>
    </source>
</evidence>
<keyword evidence="3" id="KW-0808">Transferase</keyword>
<evidence type="ECO:0000256" key="3">
    <source>
        <dbReference type="ARBA" id="ARBA00022679"/>
    </source>
</evidence>
<gene>
    <name evidence="10" type="primary">wcaJ</name>
    <name evidence="10" type="ORF">Arub01_02320</name>
</gene>
<evidence type="ECO:0000259" key="9">
    <source>
        <dbReference type="Pfam" id="PF02397"/>
    </source>
</evidence>
<dbReference type="GO" id="GO:0016020">
    <property type="term" value="C:membrane"/>
    <property type="evidence" value="ECO:0007669"/>
    <property type="project" value="UniProtKB-SubCell"/>
</dbReference>
<evidence type="ECO:0000256" key="1">
    <source>
        <dbReference type="ARBA" id="ARBA00004141"/>
    </source>
</evidence>
<keyword evidence="4 8" id="KW-0812">Transmembrane</keyword>
<evidence type="ECO:0000256" key="6">
    <source>
        <dbReference type="ARBA" id="ARBA00023136"/>
    </source>
</evidence>
<feature type="domain" description="Bacterial sugar transferase" evidence="9">
    <location>
        <begin position="310"/>
        <end position="491"/>
    </location>
</feature>
<accession>A0A9W6PS56</accession>
<dbReference type="InterPro" id="IPR003362">
    <property type="entry name" value="Bact_transf"/>
</dbReference>
<organism evidence="10 11">
    <name type="scientific">Actinomadura rubrobrunea</name>
    <dbReference type="NCBI Taxonomy" id="115335"/>
    <lineage>
        <taxon>Bacteria</taxon>
        <taxon>Bacillati</taxon>
        <taxon>Actinomycetota</taxon>
        <taxon>Actinomycetes</taxon>
        <taxon>Streptosporangiales</taxon>
        <taxon>Thermomonosporaceae</taxon>
        <taxon>Actinomadura</taxon>
    </lineage>
</organism>
<comment type="caution">
    <text evidence="10">The sequence shown here is derived from an EMBL/GenBank/DDBJ whole genome shotgun (WGS) entry which is preliminary data.</text>
</comment>
<feature type="region of interest" description="Disordered" evidence="7">
    <location>
        <begin position="1"/>
        <end position="26"/>
    </location>
</feature>
<keyword evidence="6 8" id="KW-0472">Membrane</keyword>
<dbReference type="RefSeq" id="WP_067914624.1">
    <property type="nucleotide sequence ID" value="NZ_BSRZ01000001.1"/>
</dbReference>
<dbReference type="PANTHER" id="PTHR30576:SF0">
    <property type="entry name" value="UNDECAPRENYL-PHOSPHATE N-ACETYLGALACTOSAMINYL 1-PHOSPHATE TRANSFERASE-RELATED"/>
    <property type="match status" value="1"/>
</dbReference>
<feature type="transmembrane region" description="Helical" evidence="8">
    <location>
        <begin position="312"/>
        <end position="336"/>
    </location>
</feature>
<feature type="transmembrane region" description="Helical" evidence="8">
    <location>
        <begin position="52"/>
        <end position="73"/>
    </location>
</feature>
<feature type="transmembrane region" description="Helical" evidence="8">
    <location>
        <begin position="142"/>
        <end position="166"/>
    </location>
</feature>
<dbReference type="EMBL" id="BSRZ01000001">
    <property type="protein sequence ID" value="GLW61988.1"/>
    <property type="molecule type" value="Genomic_DNA"/>
</dbReference>
<feature type="transmembrane region" description="Helical" evidence="8">
    <location>
        <begin position="111"/>
        <end position="130"/>
    </location>
</feature>
<comment type="similarity">
    <text evidence="2">Belongs to the bacterial sugar transferase family.</text>
</comment>
<evidence type="ECO:0000256" key="8">
    <source>
        <dbReference type="SAM" id="Phobius"/>
    </source>
</evidence>